<protein>
    <submittedName>
        <fullName evidence="1">Uncharacterized protein</fullName>
    </submittedName>
</protein>
<evidence type="ECO:0000313" key="1">
    <source>
        <dbReference type="EMBL" id="KIJ13136.1"/>
    </source>
</evidence>
<dbReference type="AlphaFoldDB" id="A0A0C9U0Y6"/>
<sequence length="109" mass="12493">MRPKRISRSITMLTPPAFFETDARLIKLRGPEVWWHSILECFPIPPANELPEDSVLTPSHKDRVIVDIEVRTSFAIYESSSDWPDNIRLAGLAYVDSRMACRSFLGIFT</sequence>
<proteinExistence type="predicted"/>
<organism evidence="1 2">
    <name type="scientific">Paxillus involutus ATCC 200175</name>
    <dbReference type="NCBI Taxonomy" id="664439"/>
    <lineage>
        <taxon>Eukaryota</taxon>
        <taxon>Fungi</taxon>
        <taxon>Dikarya</taxon>
        <taxon>Basidiomycota</taxon>
        <taxon>Agaricomycotina</taxon>
        <taxon>Agaricomycetes</taxon>
        <taxon>Agaricomycetidae</taxon>
        <taxon>Boletales</taxon>
        <taxon>Paxilineae</taxon>
        <taxon>Paxillaceae</taxon>
        <taxon>Paxillus</taxon>
    </lineage>
</organism>
<reference evidence="2" key="2">
    <citation type="submission" date="2015-01" db="EMBL/GenBank/DDBJ databases">
        <title>Evolutionary Origins and Diversification of the Mycorrhizal Mutualists.</title>
        <authorList>
            <consortium name="DOE Joint Genome Institute"/>
            <consortium name="Mycorrhizal Genomics Consortium"/>
            <person name="Kohler A."/>
            <person name="Kuo A."/>
            <person name="Nagy L.G."/>
            <person name="Floudas D."/>
            <person name="Copeland A."/>
            <person name="Barry K.W."/>
            <person name="Cichocki N."/>
            <person name="Veneault-Fourrey C."/>
            <person name="LaButti K."/>
            <person name="Lindquist E.A."/>
            <person name="Lipzen A."/>
            <person name="Lundell T."/>
            <person name="Morin E."/>
            <person name="Murat C."/>
            <person name="Riley R."/>
            <person name="Ohm R."/>
            <person name="Sun H."/>
            <person name="Tunlid A."/>
            <person name="Henrissat B."/>
            <person name="Grigoriev I.V."/>
            <person name="Hibbett D.S."/>
            <person name="Martin F."/>
        </authorList>
    </citation>
    <scope>NUCLEOTIDE SEQUENCE [LARGE SCALE GENOMIC DNA]</scope>
    <source>
        <strain evidence="2">ATCC 200175</strain>
    </source>
</reference>
<dbReference type="Proteomes" id="UP000053647">
    <property type="component" value="Unassembled WGS sequence"/>
</dbReference>
<gene>
    <name evidence="1" type="ORF">PAXINDRAFT_14037</name>
</gene>
<keyword evidence="2" id="KW-1185">Reference proteome</keyword>
<name>A0A0C9U0Y6_PAXIN</name>
<dbReference type="EMBL" id="KN819355">
    <property type="protein sequence ID" value="KIJ13136.1"/>
    <property type="molecule type" value="Genomic_DNA"/>
</dbReference>
<evidence type="ECO:0000313" key="2">
    <source>
        <dbReference type="Proteomes" id="UP000053647"/>
    </source>
</evidence>
<accession>A0A0C9U0Y6</accession>
<dbReference type="HOGENOM" id="CLU_2184790_0_0_1"/>
<reference evidence="1 2" key="1">
    <citation type="submission" date="2014-06" db="EMBL/GenBank/DDBJ databases">
        <authorList>
            <consortium name="DOE Joint Genome Institute"/>
            <person name="Kuo A."/>
            <person name="Kohler A."/>
            <person name="Nagy L.G."/>
            <person name="Floudas D."/>
            <person name="Copeland A."/>
            <person name="Barry K.W."/>
            <person name="Cichocki N."/>
            <person name="Veneault-Fourrey C."/>
            <person name="LaButti K."/>
            <person name="Lindquist E.A."/>
            <person name="Lipzen A."/>
            <person name="Lundell T."/>
            <person name="Morin E."/>
            <person name="Murat C."/>
            <person name="Sun H."/>
            <person name="Tunlid A."/>
            <person name="Henrissat B."/>
            <person name="Grigoriev I.V."/>
            <person name="Hibbett D.S."/>
            <person name="Martin F."/>
            <person name="Nordberg H.P."/>
            <person name="Cantor M.N."/>
            <person name="Hua S.X."/>
        </authorList>
    </citation>
    <scope>NUCLEOTIDE SEQUENCE [LARGE SCALE GENOMIC DNA]</scope>
    <source>
        <strain evidence="1 2">ATCC 200175</strain>
    </source>
</reference>